<feature type="compositionally biased region" description="Low complexity" evidence="2">
    <location>
        <begin position="132"/>
        <end position="151"/>
    </location>
</feature>
<accession>A0A2P6VD38</accession>
<dbReference type="Proteomes" id="UP000239649">
    <property type="component" value="Unassembled WGS sequence"/>
</dbReference>
<dbReference type="InterPro" id="IPR001153">
    <property type="entry name" value="Barwin_dom"/>
</dbReference>
<dbReference type="InterPro" id="IPR051477">
    <property type="entry name" value="Expansin_CellWall"/>
</dbReference>
<feature type="region of interest" description="Disordered" evidence="2">
    <location>
        <begin position="131"/>
        <end position="194"/>
    </location>
</feature>
<keyword evidence="1 3" id="KW-0732">Signal</keyword>
<name>A0A2P6VD38_9CHLO</name>
<evidence type="ECO:0000313" key="5">
    <source>
        <dbReference type="EMBL" id="PSC72013.1"/>
    </source>
</evidence>
<evidence type="ECO:0000259" key="4">
    <source>
        <dbReference type="Pfam" id="PF00967"/>
    </source>
</evidence>
<dbReference type="AlphaFoldDB" id="A0A2P6VD38"/>
<evidence type="ECO:0000256" key="1">
    <source>
        <dbReference type="ARBA" id="ARBA00022729"/>
    </source>
</evidence>
<dbReference type="PANTHER" id="PTHR31836">
    <property type="match status" value="1"/>
</dbReference>
<keyword evidence="6" id="KW-1185">Reference proteome</keyword>
<dbReference type="GO" id="GO:0042742">
    <property type="term" value="P:defense response to bacterium"/>
    <property type="evidence" value="ECO:0007669"/>
    <property type="project" value="InterPro"/>
</dbReference>
<dbReference type="PANTHER" id="PTHR31836:SF21">
    <property type="entry name" value="EXPANSIN-LIKE PROTEIN 7"/>
    <property type="match status" value="1"/>
</dbReference>
<feature type="compositionally biased region" description="Basic residues" evidence="2">
    <location>
        <begin position="172"/>
        <end position="183"/>
    </location>
</feature>
<sequence length="194" mass="20671">MFRSLATTLFGLLALVVTASAGGTGWGTAYSAAGRKDDTGFNACQFGDIGEPWETMYAALPTDSFQLSDCGKCIKVQGQESGASGDWIKVMIVDACATCSGGDVDFSTNALEAITGFSWDRKKIKWEWTDCDGSSTSTASTEEASTDSSDSSNDEGGDGEELEGDLNGNGKLSKKEKKLLKKKKEQESRRLLRA</sequence>
<organism evidence="5 6">
    <name type="scientific">Micractinium conductrix</name>
    <dbReference type="NCBI Taxonomy" id="554055"/>
    <lineage>
        <taxon>Eukaryota</taxon>
        <taxon>Viridiplantae</taxon>
        <taxon>Chlorophyta</taxon>
        <taxon>core chlorophytes</taxon>
        <taxon>Trebouxiophyceae</taxon>
        <taxon>Chlorellales</taxon>
        <taxon>Chlorellaceae</taxon>
        <taxon>Chlorella clade</taxon>
        <taxon>Micractinium</taxon>
    </lineage>
</organism>
<dbReference type="EMBL" id="LHPF02000012">
    <property type="protein sequence ID" value="PSC72013.1"/>
    <property type="molecule type" value="Genomic_DNA"/>
</dbReference>
<dbReference type="GO" id="GO:0050832">
    <property type="term" value="P:defense response to fungus"/>
    <property type="evidence" value="ECO:0007669"/>
    <property type="project" value="InterPro"/>
</dbReference>
<feature type="compositionally biased region" description="Acidic residues" evidence="2">
    <location>
        <begin position="152"/>
        <end position="164"/>
    </location>
</feature>
<gene>
    <name evidence="5" type="ORF">C2E20_4764</name>
</gene>
<feature type="compositionally biased region" description="Basic and acidic residues" evidence="2">
    <location>
        <begin position="184"/>
        <end position="194"/>
    </location>
</feature>
<dbReference type="CDD" id="cd22271">
    <property type="entry name" value="DPBB_EXP_N-like"/>
    <property type="match status" value="1"/>
</dbReference>
<protein>
    <recommendedName>
        <fullName evidence="4">Barwin domain-containing protein</fullName>
    </recommendedName>
</protein>
<evidence type="ECO:0000313" key="6">
    <source>
        <dbReference type="Proteomes" id="UP000239649"/>
    </source>
</evidence>
<dbReference type="InterPro" id="IPR036908">
    <property type="entry name" value="RlpA-like_sf"/>
</dbReference>
<evidence type="ECO:0000256" key="3">
    <source>
        <dbReference type="SAM" id="SignalP"/>
    </source>
</evidence>
<comment type="caution">
    <text evidence="5">The sequence shown here is derived from an EMBL/GenBank/DDBJ whole genome shotgun (WGS) entry which is preliminary data.</text>
</comment>
<dbReference type="Pfam" id="PF00967">
    <property type="entry name" value="Barwin"/>
    <property type="match status" value="1"/>
</dbReference>
<dbReference type="STRING" id="554055.A0A2P6VD38"/>
<dbReference type="SUPFAM" id="SSF50685">
    <property type="entry name" value="Barwin-like endoglucanases"/>
    <property type="match status" value="1"/>
</dbReference>
<feature type="chain" id="PRO_5015170437" description="Barwin domain-containing protein" evidence="3">
    <location>
        <begin position="22"/>
        <end position="194"/>
    </location>
</feature>
<reference evidence="5 6" key="1">
    <citation type="journal article" date="2018" name="Plant J.">
        <title>Genome sequences of Chlorella sorokiniana UTEX 1602 and Micractinium conductrix SAG 241.80: implications to maltose excretion by a green alga.</title>
        <authorList>
            <person name="Arriola M.B."/>
            <person name="Velmurugan N."/>
            <person name="Zhang Y."/>
            <person name="Plunkett M.H."/>
            <person name="Hondzo H."/>
            <person name="Barney B.M."/>
        </authorList>
    </citation>
    <scope>NUCLEOTIDE SEQUENCE [LARGE SCALE GENOMIC DNA]</scope>
    <source>
        <strain evidence="5 6">SAG 241.80</strain>
    </source>
</reference>
<dbReference type="OrthoDB" id="512564at2759"/>
<feature type="domain" description="Barwin" evidence="4">
    <location>
        <begin position="59"/>
        <end position="124"/>
    </location>
</feature>
<feature type="signal peptide" evidence="3">
    <location>
        <begin position="1"/>
        <end position="21"/>
    </location>
</feature>
<dbReference type="Gene3D" id="2.40.40.10">
    <property type="entry name" value="RlpA-like domain"/>
    <property type="match status" value="1"/>
</dbReference>
<proteinExistence type="predicted"/>
<evidence type="ECO:0000256" key="2">
    <source>
        <dbReference type="SAM" id="MobiDB-lite"/>
    </source>
</evidence>